<accession>A0A5M3X3G3</accession>
<feature type="transmembrane region" description="Helical" evidence="6">
    <location>
        <begin position="20"/>
        <end position="41"/>
    </location>
</feature>
<organism evidence="7 8">
    <name type="scientific">Acrocarpospora macrocephala</name>
    <dbReference type="NCBI Taxonomy" id="150177"/>
    <lineage>
        <taxon>Bacteria</taxon>
        <taxon>Bacillati</taxon>
        <taxon>Actinomycetota</taxon>
        <taxon>Actinomycetes</taxon>
        <taxon>Streptosporangiales</taxon>
        <taxon>Streptosporangiaceae</taxon>
        <taxon>Acrocarpospora</taxon>
    </lineage>
</organism>
<dbReference type="Pfam" id="PF02653">
    <property type="entry name" value="BPD_transp_2"/>
    <property type="match status" value="1"/>
</dbReference>
<dbReference type="EMBL" id="BLAE01000038">
    <property type="protein sequence ID" value="GES12708.1"/>
    <property type="molecule type" value="Genomic_DNA"/>
</dbReference>
<feature type="transmembrane region" description="Helical" evidence="6">
    <location>
        <begin position="167"/>
        <end position="188"/>
    </location>
</feature>
<dbReference type="InterPro" id="IPR001851">
    <property type="entry name" value="ABC_transp_permease"/>
</dbReference>
<feature type="transmembrane region" description="Helical" evidence="6">
    <location>
        <begin position="218"/>
        <end position="237"/>
    </location>
</feature>
<dbReference type="RefSeq" id="WP_155358005.1">
    <property type="nucleotide sequence ID" value="NZ_BAAAHL010000080.1"/>
</dbReference>
<evidence type="ECO:0000256" key="1">
    <source>
        <dbReference type="ARBA" id="ARBA00004651"/>
    </source>
</evidence>
<dbReference type="PANTHER" id="PTHR32196">
    <property type="entry name" value="ABC TRANSPORTER PERMEASE PROTEIN YPHD-RELATED-RELATED"/>
    <property type="match status" value="1"/>
</dbReference>
<evidence type="ECO:0000256" key="3">
    <source>
        <dbReference type="ARBA" id="ARBA00022692"/>
    </source>
</evidence>
<keyword evidence="2" id="KW-1003">Cell membrane</keyword>
<name>A0A5M3X3G3_9ACTN</name>
<keyword evidence="4 6" id="KW-1133">Transmembrane helix</keyword>
<feature type="transmembrane region" description="Helical" evidence="6">
    <location>
        <begin position="298"/>
        <end position="314"/>
    </location>
</feature>
<feature type="transmembrane region" description="Helical" evidence="6">
    <location>
        <begin position="62"/>
        <end position="86"/>
    </location>
</feature>
<dbReference type="OrthoDB" id="9808136at2"/>
<dbReference type="CDD" id="cd06579">
    <property type="entry name" value="TM_PBP1_transp_AraH_like"/>
    <property type="match status" value="1"/>
</dbReference>
<evidence type="ECO:0000313" key="7">
    <source>
        <dbReference type="EMBL" id="GES12708.1"/>
    </source>
</evidence>
<keyword evidence="3 6" id="KW-0812">Transmembrane</keyword>
<feature type="transmembrane region" description="Helical" evidence="6">
    <location>
        <begin position="275"/>
        <end position="292"/>
    </location>
</feature>
<feature type="transmembrane region" description="Helical" evidence="6">
    <location>
        <begin position="125"/>
        <end position="147"/>
    </location>
</feature>
<dbReference type="GO" id="GO:0022857">
    <property type="term" value="F:transmembrane transporter activity"/>
    <property type="evidence" value="ECO:0007669"/>
    <property type="project" value="InterPro"/>
</dbReference>
<gene>
    <name evidence="7" type="ORF">Amac_063050</name>
</gene>
<dbReference type="PANTHER" id="PTHR32196:SF72">
    <property type="entry name" value="RIBOSE IMPORT PERMEASE PROTEIN RBSC"/>
    <property type="match status" value="1"/>
</dbReference>
<comment type="caution">
    <text evidence="7">The sequence shown here is derived from an EMBL/GenBank/DDBJ whole genome shotgun (WGS) entry which is preliminary data.</text>
</comment>
<reference evidence="7 8" key="1">
    <citation type="submission" date="2019-10" db="EMBL/GenBank/DDBJ databases">
        <title>Whole genome shotgun sequence of Acrocarpospora macrocephala NBRC 16266.</title>
        <authorList>
            <person name="Ichikawa N."/>
            <person name="Kimura A."/>
            <person name="Kitahashi Y."/>
            <person name="Komaki H."/>
            <person name="Oguchi A."/>
        </authorList>
    </citation>
    <scope>NUCLEOTIDE SEQUENCE [LARGE SCALE GENOMIC DNA]</scope>
    <source>
        <strain evidence="7 8">NBRC 16266</strain>
    </source>
</reference>
<keyword evidence="8" id="KW-1185">Reference proteome</keyword>
<feature type="transmembrane region" description="Helical" evidence="6">
    <location>
        <begin position="249"/>
        <end position="268"/>
    </location>
</feature>
<dbReference type="GO" id="GO:0005886">
    <property type="term" value="C:plasma membrane"/>
    <property type="evidence" value="ECO:0007669"/>
    <property type="project" value="UniProtKB-SubCell"/>
</dbReference>
<evidence type="ECO:0000313" key="8">
    <source>
        <dbReference type="Proteomes" id="UP000331127"/>
    </source>
</evidence>
<evidence type="ECO:0000256" key="4">
    <source>
        <dbReference type="ARBA" id="ARBA00022989"/>
    </source>
</evidence>
<evidence type="ECO:0000256" key="5">
    <source>
        <dbReference type="ARBA" id="ARBA00023136"/>
    </source>
</evidence>
<dbReference type="AlphaFoldDB" id="A0A5M3X3G3"/>
<protein>
    <submittedName>
        <fullName evidence="7">Ribonucleotide-diphosphate reductase subunit alpha</fullName>
    </submittedName>
</protein>
<evidence type="ECO:0000256" key="6">
    <source>
        <dbReference type="SAM" id="Phobius"/>
    </source>
</evidence>
<proteinExistence type="predicted"/>
<sequence length="322" mass="32764">MTGHIARIRTTRLIVGGRDITVTAAFVSLIVLLVAVAALTSDTFLTQTNLTNLLKQMVTTGLLAFGMLVVILTGGIDLSVGSMVAFSGILTAGLVTGLPIPVAMIIGVLSGVGFGLINGVLVSRFGLAAFVVTLASLTTIRGLAFVYSEVPIAPEDPAFFTLGSAMAGPIPVSTLIMLAVFAAGGVFLTRTPAGRSIVAIGGNAETVRLAGINVPRHVTLAYTISGACAGLAGVILASRVGIAQPSVGVAFELDAIAACVIGGASLAGGRGSTRATFGGVLVLVLINNLLNLYGVQSFWQQVLKGLIIIAVILVQRTNRVRG</sequence>
<comment type="subcellular location">
    <subcellularLocation>
        <location evidence="1">Cell membrane</location>
        <topology evidence="1">Multi-pass membrane protein</topology>
    </subcellularLocation>
</comment>
<evidence type="ECO:0000256" key="2">
    <source>
        <dbReference type="ARBA" id="ARBA00022475"/>
    </source>
</evidence>
<keyword evidence="5 6" id="KW-0472">Membrane</keyword>
<dbReference type="Proteomes" id="UP000331127">
    <property type="component" value="Unassembled WGS sequence"/>
</dbReference>
<feature type="transmembrane region" description="Helical" evidence="6">
    <location>
        <begin position="98"/>
        <end position="118"/>
    </location>
</feature>